<accession>A0ABC8U4E6</accession>
<reference evidence="1 2" key="1">
    <citation type="submission" date="2024-02" db="EMBL/GenBank/DDBJ databases">
        <authorList>
            <person name="Vignale AGUSTIN F."/>
            <person name="Sosa J E."/>
            <person name="Modenutti C."/>
        </authorList>
    </citation>
    <scope>NUCLEOTIDE SEQUENCE [LARGE SCALE GENOMIC DNA]</scope>
</reference>
<organism evidence="1 2">
    <name type="scientific">Ilex paraguariensis</name>
    <name type="common">yerba mate</name>
    <dbReference type="NCBI Taxonomy" id="185542"/>
    <lineage>
        <taxon>Eukaryota</taxon>
        <taxon>Viridiplantae</taxon>
        <taxon>Streptophyta</taxon>
        <taxon>Embryophyta</taxon>
        <taxon>Tracheophyta</taxon>
        <taxon>Spermatophyta</taxon>
        <taxon>Magnoliopsida</taxon>
        <taxon>eudicotyledons</taxon>
        <taxon>Gunneridae</taxon>
        <taxon>Pentapetalae</taxon>
        <taxon>asterids</taxon>
        <taxon>campanulids</taxon>
        <taxon>Aquifoliales</taxon>
        <taxon>Aquifoliaceae</taxon>
        <taxon>Ilex</taxon>
    </lineage>
</organism>
<dbReference type="EMBL" id="CAUOFW020006858">
    <property type="protein sequence ID" value="CAK9176620.1"/>
    <property type="molecule type" value="Genomic_DNA"/>
</dbReference>
<dbReference type="PANTHER" id="PTHR14049">
    <property type="entry name" value="LEPRECAN 1"/>
    <property type="match status" value="1"/>
</dbReference>
<comment type="caution">
    <text evidence="1">The sequence shown here is derived from an EMBL/GenBank/DDBJ whole genome shotgun (WGS) entry which is preliminary data.</text>
</comment>
<dbReference type="InterPro" id="IPR039575">
    <property type="entry name" value="P3H"/>
</dbReference>
<sequence>MADTEHPRLILHNFLSPDLCKELEFIHKSCCTVGYRPSVFSTTLSHLIATNCAQLIMPIVPIRERIKEKVEEFFGCEYELVVEFTGLIRKERNSRDMAKLKFADFWIFAHVCQSPRARTFKSYPLVYYCYK</sequence>
<keyword evidence="2" id="KW-1185">Reference proteome</keyword>
<dbReference type="AlphaFoldDB" id="A0ABC8U4E6"/>
<dbReference type="PANTHER" id="PTHR14049:SF9">
    <property type="entry name" value="PROCOLLAGEN-PROLINE 3-DIOXYGENASE"/>
    <property type="match status" value="1"/>
</dbReference>
<name>A0ABC8U4E6_9AQUA</name>
<dbReference type="Proteomes" id="UP001642360">
    <property type="component" value="Unassembled WGS sequence"/>
</dbReference>
<gene>
    <name evidence="1" type="ORF">ILEXP_LOCUS46477</name>
</gene>
<protein>
    <submittedName>
        <fullName evidence="1">Uncharacterized protein</fullName>
    </submittedName>
</protein>
<evidence type="ECO:0000313" key="1">
    <source>
        <dbReference type="EMBL" id="CAK9176620.1"/>
    </source>
</evidence>
<evidence type="ECO:0000313" key="2">
    <source>
        <dbReference type="Proteomes" id="UP001642360"/>
    </source>
</evidence>
<proteinExistence type="predicted"/>